<keyword evidence="2" id="KW-0186">Copper</keyword>
<comment type="caution">
    <text evidence="6">The sequence shown here is derived from an EMBL/GenBank/DDBJ whole genome shotgun (WGS) entry which is preliminary data.</text>
</comment>
<evidence type="ECO:0000256" key="3">
    <source>
        <dbReference type="SAM" id="MobiDB-lite"/>
    </source>
</evidence>
<comment type="catalytic activity">
    <reaction evidence="2">
        <text>2 superoxide + 2 H(+) = H2O2 + O2</text>
        <dbReference type="Rhea" id="RHEA:20696"/>
        <dbReference type="ChEBI" id="CHEBI:15378"/>
        <dbReference type="ChEBI" id="CHEBI:15379"/>
        <dbReference type="ChEBI" id="CHEBI:16240"/>
        <dbReference type="ChEBI" id="CHEBI:18421"/>
        <dbReference type="EC" id="1.15.1.1"/>
    </reaction>
</comment>
<dbReference type="Pfam" id="PF00080">
    <property type="entry name" value="Sod_Cu"/>
    <property type="match status" value="1"/>
</dbReference>
<dbReference type="PROSITE" id="PS00332">
    <property type="entry name" value="SOD_CU_ZN_2"/>
    <property type="match status" value="1"/>
</dbReference>
<gene>
    <name evidence="6" type="ORF">DNJ96_05720</name>
</gene>
<dbReference type="SUPFAM" id="SSF49329">
    <property type="entry name" value="Cu,Zn superoxide dismutase-like"/>
    <property type="match status" value="1"/>
</dbReference>
<dbReference type="CDD" id="cd00305">
    <property type="entry name" value="Cu-Zn_Superoxide_Dismutase"/>
    <property type="match status" value="1"/>
</dbReference>
<keyword evidence="2" id="KW-0862">Zinc</keyword>
<dbReference type="InterPro" id="IPR001424">
    <property type="entry name" value="SOD_Cu_Zn_dom"/>
</dbReference>
<keyword evidence="4" id="KW-0732">Signal</keyword>
<evidence type="ECO:0000313" key="6">
    <source>
        <dbReference type="EMBL" id="TBU98285.1"/>
    </source>
</evidence>
<dbReference type="AlphaFoldDB" id="A0A4Q9RD06"/>
<keyword evidence="7" id="KW-1185">Reference proteome</keyword>
<dbReference type="InterPro" id="IPR018152">
    <property type="entry name" value="SOD_Cu/Zn_BS"/>
</dbReference>
<comment type="cofactor">
    <cofactor evidence="2">
        <name>Cu cation</name>
        <dbReference type="ChEBI" id="CHEBI:23378"/>
    </cofactor>
    <text evidence="2">Binds 1 copper ion per subunit.</text>
</comment>
<organism evidence="6 7">
    <name type="scientific">Stutzerimonas kirkiae</name>
    <dbReference type="NCBI Taxonomy" id="2211392"/>
    <lineage>
        <taxon>Bacteria</taxon>
        <taxon>Pseudomonadati</taxon>
        <taxon>Pseudomonadota</taxon>
        <taxon>Gammaproteobacteria</taxon>
        <taxon>Pseudomonadales</taxon>
        <taxon>Pseudomonadaceae</taxon>
        <taxon>Stutzerimonas</taxon>
    </lineage>
</organism>
<evidence type="ECO:0000256" key="2">
    <source>
        <dbReference type="RuleBase" id="RU000393"/>
    </source>
</evidence>
<evidence type="ECO:0000259" key="5">
    <source>
        <dbReference type="Pfam" id="PF00080"/>
    </source>
</evidence>
<name>A0A4Q9RD06_9GAMM</name>
<comment type="function">
    <text evidence="2">Destroys radicals which are normally produced within the cells and which are toxic to biological systems.</text>
</comment>
<dbReference type="NCBIfam" id="NF007628">
    <property type="entry name" value="PRK10290.1"/>
    <property type="match status" value="1"/>
</dbReference>
<dbReference type="PANTHER" id="PTHR10003">
    <property type="entry name" value="SUPEROXIDE DISMUTASE CU-ZN -RELATED"/>
    <property type="match status" value="1"/>
</dbReference>
<dbReference type="InterPro" id="IPR036423">
    <property type="entry name" value="SOD-like_Cu/Zn_dom_sf"/>
</dbReference>
<accession>A0A4Q9RD06</accession>
<feature type="region of interest" description="Disordered" evidence="3">
    <location>
        <begin position="85"/>
        <end position="108"/>
    </location>
</feature>
<feature type="domain" description="Superoxide dismutase copper/zinc binding" evidence="5">
    <location>
        <begin position="39"/>
        <end position="172"/>
    </location>
</feature>
<protein>
    <recommendedName>
        <fullName evidence="2">Superoxide dismutase [Cu-Zn]</fullName>
        <ecNumber evidence="2">1.15.1.1</ecNumber>
    </recommendedName>
</protein>
<dbReference type="Proteomes" id="UP000292639">
    <property type="component" value="Unassembled WGS sequence"/>
</dbReference>
<dbReference type="EC" id="1.15.1.1" evidence="2"/>
<dbReference type="EMBL" id="QJUP01000005">
    <property type="protein sequence ID" value="TBU98285.1"/>
    <property type="molecule type" value="Genomic_DNA"/>
</dbReference>
<comment type="cofactor">
    <cofactor evidence="2">
        <name>Zn(2+)</name>
        <dbReference type="ChEBI" id="CHEBI:29105"/>
    </cofactor>
    <text evidence="2">Binds 1 zinc ion per subunit.</text>
</comment>
<proteinExistence type="inferred from homology"/>
<dbReference type="Gene3D" id="2.60.40.200">
    <property type="entry name" value="Superoxide dismutase, copper/zinc binding domain"/>
    <property type="match status" value="1"/>
</dbReference>
<dbReference type="OrthoDB" id="5431326at2"/>
<dbReference type="GO" id="GO:0005507">
    <property type="term" value="F:copper ion binding"/>
    <property type="evidence" value="ECO:0007669"/>
    <property type="project" value="InterPro"/>
</dbReference>
<dbReference type="RefSeq" id="WP_131185265.1">
    <property type="nucleotide sequence ID" value="NZ_QJUO01000024.1"/>
</dbReference>
<comment type="similarity">
    <text evidence="1 2">Belongs to the Cu-Zn superoxide dismutase family.</text>
</comment>
<keyword evidence="2" id="KW-0479">Metal-binding</keyword>
<sequence length="174" mass="17642">MKPWIIALLSGCTILAAHAETLTIPVNSVDAKGTGQSLGSVSVESSAYGLVFRPHLSGLEPGLHGFHIHAKGNCGAAEIDGKATPAGAAGGHWDPKNSGKHGEPWGDGHLGDLPALLVTADGKATQPVLAPRLKSLDEIRGLALMVHQGGDNHSDHPAPLGGGGARIACGVIDE</sequence>
<evidence type="ECO:0000313" key="7">
    <source>
        <dbReference type="Proteomes" id="UP000292639"/>
    </source>
</evidence>
<feature type="compositionally biased region" description="Basic and acidic residues" evidence="3">
    <location>
        <begin position="93"/>
        <end position="108"/>
    </location>
</feature>
<feature type="chain" id="PRO_5020536138" description="Superoxide dismutase [Cu-Zn]" evidence="4">
    <location>
        <begin position="20"/>
        <end position="174"/>
    </location>
</feature>
<keyword evidence="2" id="KW-0560">Oxidoreductase</keyword>
<dbReference type="InterPro" id="IPR024134">
    <property type="entry name" value="SOD_Cu/Zn_/chaperone"/>
</dbReference>
<reference evidence="6 7" key="1">
    <citation type="submission" date="2018-06" db="EMBL/GenBank/DDBJ databases">
        <title>Three novel Pseudomonas species isolated from symptomatic oak.</title>
        <authorList>
            <person name="Bueno-Gonzalez V."/>
            <person name="Brady C."/>
        </authorList>
    </citation>
    <scope>NUCLEOTIDE SEQUENCE [LARGE SCALE GENOMIC DNA]</scope>
    <source>
        <strain evidence="6 7">P17C</strain>
    </source>
</reference>
<evidence type="ECO:0000256" key="1">
    <source>
        <dbReference type="ARBA" id="ARBA00010457"/>
    </source>
</evidence>
<dbReference type="GO" id="GO:0004784">
    <property type="term" value="F:superoxide dismutase activity"/>
    <property type="evidence" value="ECO:0007669"/>
    <property type="project" value="UniProtKB-EC"/>
</dbReference>
<evidence type="ECO:0000256" key="4">
    <source>
        <dbReference type="SAM" id="SignalP"/>
    </source>
</evidence>
<feature type="signal peptide" evidence="4">
    <location>
        <begin position="1"/>
        <end position="19"/>
    </location>
</feature>